<keyword evidence="5 13" id="KW-1133">Transmembrane helix</keyword>
<dbReference type="CDD" id="cd04269">
    <property type="entry name" value="ZnMc_adamalysin_II_like"/>
    <property type="match status" value="1"/>
</dbReference>
<keyword evidence="6 13" id="KW-0472">Membrane</keyword>
<evidence type="ECO:0000259" key="16">
    <source>
        <dbReference type="PROSITE" id="PS50215"/>
    </source>
</evidence>
<evidence type="ECO:0000313" key="17">
    <source>
        <dbReference type="Proteomes" id="UP001318040"/>
    </source>
</evidence>
<evidence type="ECO:0000259" key="15">
    <source>
        <dbReference type="PROSITE" id="PS50214"/>
    </source>
</evidence>
<evidence type="ECO:0000256" key="11">
    <source>
        <dbReference type="PROSITE-ProRule" id="PRU00076"/>
    </source>
</evidence>
<keyword evidence="3 13" id="KW-0812">Transmembrane</keyword>
<dbReference type="PROSITE" id="PS50215">
    <property type="entry name" value="ADAM_MEPRO"/>
    <property type="match status" value="1"/>
</dbReference>
<feature type="region of interest" description="Disordered" evidence="12">
    <location>
        <begin position="1009"/>
        <end position="1060"/>
    </location>
</feature>
<organism evidence="17 18">
    <name type="scientific">Petromyzon marinus</name>
    <name type="common">Sea lamprey</name>
    <dbReference type="NCBI Taxonomy" id="7757"/>
    <lineage>
        <taxon>Eukaryota</taxon>
        <taxon>Metazoa</taxon>
        <taxon>Chordata</taxon>
        <taxon>Craniata</taxon>
        <taxon>Vertebrata</taxon>
        <taxon>Cyclostomata</taxon>
        <taxon>Hyperoartia</taxon>
        <taxon>Petromyzontiformes</taxon>
        <taxon>Petromyzontidae</taxon>
        <taxon>Petromyzon</taxon>
    </lineage>
</organism>
<evidence type="ECO:0000259" key="14">
    <source>
        <dbReference type="PROSITE" id="PS50026"/>
    </source>
</evidence>
<dbReference type="SUPFAM" id="SSF55486">
    <property type="entry name" value="Metalloproteases ('zincins'), catalytic domain"/>
    <property type="match status" value="1"/>
</dbReference>
<dbReference type="InterPro" id="IPR000742">
    <property type="entry name" value="EGF"/>
</dbReference>
<dbReference type="GO" id="GO:0006508">
    <property type="term" value="P:proteolysis"/>
    <property type="evidence" value="ECO:0007669"/>
    <property type="project" value="InterPro"/>
</dbReference>
<dbReference type="InterPro" id="IPR001590">
    <property type="entry name" value="Peptidase_M12B"/>
</dbReference>
<evidence type="ECO:0000256" key="10">
    <source>
        <dbReference type="PROSITE-ProRule" id="PRU00068"/>
    </source>
</evidence>
<protein>
    <submittedName>
        <fullName evidence="18">Disintegrin and metalloproteinase domain-containing protein 22 isoform X2</fullName>
    </submittedName>
</protein>
<feature type="compositionally biased region" description="Low complexity" evidence="12">
    <location>
        <begin position="99"/>
        <end position="125"/>
    </location>
</feature>
<dbReference type="Pfam" id="PF07974">
    <property type="entry name" value="EGF_2"/>
    <property type="match status" value="1"/>
</dbReference>
<evidence type="ECO:0000256" key="8">
    <source>
        <dbReference type="ARBA" id="ARBA00023180"/>
    </source>
</evidence>
<comment type="subcellular location">
    <subcellularLocation>
        <location evidence="9">Endomembrane system</location>
        <topology evidence="9">Single-pass type I membrane protein</topology>
    </subcellularLocation>
</comment>
<feature type="compositionally biased region" description="Low complexity" evidence="12">
    <location>
        <begin position="1012"/>
        <end position="1028"/>
    </location>
</feature>
<feature type="compositionally biased region" description="Basic and acidic residues" evidence="12">
    <location>
        <begin position="28"/>
        <end position="40"/>
    </location>
</feature>
<feature type="region of interest" description="Disordered" evidence="12">
    <location>
        <begin position="20"/>
        <end position="125"/>
    </location>
</feature>
<proteinExistence type="predicted"/>
<evidence type="ECO:0000313" key="18">
    <source>
        <dbReference type="RefSeq" id="XP_032806861.1"/>
    </source>
</evidence>
<feature type="domain" description="Disintegrin" evidence="15">
    <location>
        <begin position="573"/>
        <end position="662"/>
    </location>
</feature>
<dbReference type="InterPro" id="IPR034027">
    <property type="entry name" value="Reprolysin_adamalysin"/>
</dbReference>
<dbReference type="GO" id="GO:0004222">
    <property type="term" value="F:metalloendopeptidase activity"/>
    <property type="evidence" value="ECO:0007669"/>
    <property type="project" value="InterPro"/>
</dbReference>
<dbReference type="PANTHER" id="PTHR11905:SF240">
    <property type="entry name" value="DISINTEGRIN AND METALLOPROTEINASE DOMAIN-CONTAINING PROTEIN 11-LIKE ISOFORM X1"/>
    <property type="match status" value="1"/>
</dbReference>
<dbReference type="InterPro" id="IPR024079">
    <property type="entry name" value="MetalloPept_cat_dom_sf"/>
</dbReference>
<evidence type="ECO:0000256" key="9">
    <source>
        <dbReference type="ARBA" id="ARBA00046288"/>
    </source>
</evidence>
<dbReference type="Pfam" id="PF01421">
    <property type="entry name" value="Reprolysin"/>
    <property type="match status" value="1"/>
</dbReference>
<evidence type="ECO:0000256" key="6">
    <source>
        <dbReference type="ARBA" id="ARBA00023136"/>
    </source>
</evidence>
<dbReference type="RefSeq" id="XP_032806861.1">
    <property type="nucleotide sequence ID" value="XM_032950970.1"/>
</dbReference>
<evidence type="ECO:0000256" key="1">
    <source>
        <dbReference type="ARBA" id="ARBA00022536"/>
    </source>
</evidence>
<dbReference type="FunFam" id="3.40.390.10:FF:000014">
    <property type="entry name" value="disintegrin and metalloproteinase domain-containing protein 11"/>
    <property type="match status" value="1"/>
</dbReference>
<keyword evidence="7 11" id="KW-1015">Disulfide bond</keyword>
<keyword evidence="4" id="KW-0732">Signal</keyword>
<feature type="transmembrane region" description="Helical" evidence="13">
    <location>
        <begin position="869"/>
        <end position="891"/>
    </location>
</feature>
<dbReference type="Pfam" id="PF00200">
    <property type="entry name" value="Disintegrin"/>
    <property type="match status" value="1"/>
</dbReference>
<gene>
    <name evidence="18" type="primary">ADAM22</name>
</gene>
<keyword evidence="8" id="KW-0325">Glycoprotein</keyword>
<dbReference type="SUPFAM" id="SSF57552">
    <property type="entry name" value="Blood coagulation inhibitor (disintegrin)"/>
    <property type="match status" value="1"/>
</dbReference>
<dbReference type="Gene3D" id="3.40.390.10">
    <property type="entry name" value="Collagenase (Catalytic Domain)"/>
    <property type="match status" value="1"/>
</dbReference>
<dbReference type="Pfam" id="PF01562">
    <property type="entry name" value="Pep_M12B_propep"/>
    <property type="match status" value="1"/>
</dbReference>
<evidence type="ECO:0000256" key="5">
    <source>
        <dbReference type="ARBA" id="ARBA00022989"/>
    </source>
</evidence>
<dbReference type="InterPro" id="IPR006586">
    <property type="entry name" value="ADAM_Cys-rich"/>
</dbReference>
<keyword evidence="18" id="KW-0378">Hydrolase</keyword>
<dbReference type="GO" id="GO:0012505">
    <property type="term" value="C:endomembrane system"/>
    <property type="evidence" value="ECO:0007669"/>
    <property type="project" value="UniProtKB-SubCell"/>
</dbReference>
<accession>A0AAJ7SWD6</accession>
<dbReference type="InterPro" id="IPR013111">
    <property type="entry name" value="EGF_extracell"/>
</dbReference>
<feature type="compositionally biased region" description="Low complexity" evidence="12">
    <location>
        <begin position="905"/>
        <end position="918"/>
    </location>
</feature>
<sequence length="1060" mass="116184">MRTSLRCSARPRLACESQPLSIEWRQQQQREEEDREERQQRQQQQQQRRRLHHRSRLRADKGARSPAARPARAAHGRCSAAALPLLEPGERRASPSPPSSSSRPRGAAAPAMTATTRTTRAAPRIPTTLTTLTSLTSLATLTLLTLLLVVAEQGLAAARPAVVARGGWAQRELTRPSRLLFRVEDAQRESAAPGGHLLSTVLRGAATDSKQQQQHAQHAALASFLVPAFGSSFTLDLQLNHDLLALGYRERHFDEDGKPVEKQGGELCHYHGKLRGISDSFVAVSTCHGLHGMFHDGNHTYLIEPAGLADAQEAQPHIVYRGSDQDVQAFLPELGQTGGLNMSAGGLGLLNSAKVRVRREAEVEMKYVELTIVNDHIMFKKHRQILGLTNNYAKSIVNMVDAIYKEQLNTRVVLVSMETWTDENRITVSTDPLQTLRAFMKYRRQSPRTDGDTAHLLSGLMFESSHSGVAYFGGVCSLQRGGGVNEYGNVGAMVVTLAQGIGQNLGMLWHNSKAAARGGGCQCTDIWYGCIMEVTGQMLPMRFSQCSIDEYQEFLQAGGGACLFNKPTQLFEQPECGNGFVELGEECDCGSPTECSEGWDKCCKKCTFTHGAICSSGLCCAPNSCQFITRGEECRHAVGECDLPETCPGDSVQCPPNVHKQDGYSCNKDGRCYIGQCKTREKQCKYIWGDKGMSSERQCYDKLNIEGTEKGNCGRKEDSWLQCSKHDVLCGFLLCTNVSREPQLGELQGDSVKVSIRHNGHLLECSGGHIMLADGSDLGYVEDGTPCGPDVICLDHKCQPLQALNLSGCPSVIQGTACSGHGVCSNEARCVCERHWVGNDCSIYSPIPEVVPTKGSEGPSRVSQATNKLIGAVAGTILALGVIFGGTGWGLENIRKRRQKKSGDVDSVYSGVPPGVSSNFSPTNSRKRSNGISHSWSERIPEEKQTPDVCENGRPRSNSWQGSVSICRKKGKSKFRPRSNSTEYLNPWFKREYNVAKWIEDVNKNTQPQYIRTLSPTKSPSSSTGSLASRREPYPLPPLPDELLHPPEKPLSPRLYETSI</sequence>
<keyword evidence="1 11" id="KW-0245">EGF-like domain</keyword>
<comment type="caution">
    <text evidence="11">Lacks conserved residue(s) required for the propagation of feature annotation.</text>
</comment>
<dbReference type="Pfam" id="PF08516">
    <property type="entry name" value="ADAM_CR"/>
    <property type="match status" value="1"/>
</dbReference>
<feature type="compositionally biased region" description="Polar residues" evidence="12">
    <location>
        <begin position="919"/>
        <end position="935"/>
    </location>
</feature>
<dbReference type="Gene3D" id="2.60.120.260">
    <property type="entry name" value="Galactose-binding domain-like"/>
    <property type="match status" value="1"/>
</dbReference>
<dbReference type="FunFam" id="4.10.70.10:FF:000001">
    <property type="entry name" value="Disintegrin and metalloproteinase domain-containing protein 22"/>
    <property type="match status" value="1"/>
</dbReference>
<dbReference type="Proteomes" id="UP001318040">
    <property type="component" value="Chromosome 10"/>
</dbReference>
<feature type="region of interest" description="Disordered" evidence="12">
    <location>
        <begin position="900"/>
        <end position="963"/>
    </location>
</feature>
<dbReference type="SMART" id="SM00050">
    <property type="entry name" value="DISIN"/>
    <property type="match status" value="1"/>
</dbReference>
<dbReference type="PANTHER" id="PTHR11905">
    <property type="entry name" value="ADAM A DISINTEGRIN AND METALLOPROTEASE DOMAIN"/>
    <property type="match status" value="1"/>
</dbReference>
<feature type="domain" description="Peptidase M12B" evidence="16">
    <location>
        <begin position="366"/>
        <end position="567"/>
    </location>
</feature>
<evidence type="ECO:0000256" key="2">
    <source>
        <dbReference type="ARBA" id="ARBA00022685"/>
    </source>
</evidence>
<evidence type="ECO:0000256" key="7">
    <source>
        <dbReference type="ARBA" id="ARBA00023157"/>
    </source>
</evidence>
<feature type="compositionally biased region" description="Low complexity" evidence="12">
    <location>
        <begin position="64"/>
        <end position="82"/>
    </location>
</feature>
<feature type="compositionally biased region" description="Basic and acidic residues" evidence="12">
    <location>
        <begin position="936"/>
        <end position="954"/>
    </location>
</feature>
<keyword evidence="17" id="KW-1185">Reference proteome</keyword>
<dbReference type="InterPro" id="IPR002870">
    <property type="entry name" value="Peptidase_M12B_N"/>
</dbReference>
<feature type="disulfide bond" evidence="11">
    <location>
        <begin position="832"/>
        <end position="841"/>
    </location>
</feature>
<evidence type="ECO:0000256" key="3">
    <source>
        <dbReference type="ARBA" id="ARBA00022692"/>
    </source>
</evidence>
<evidence type="ECO:0000256" key="13">
    <source>
        <dbReference type="SAM" id="Phobius"/>
    </source>
</evidence>
<keyword evidence="18" id="KW-0645">Protease</keyword>
<feature type="disulfide bond" evidence="10">
    <location>
        <begin position="634"/>
        <end position="654"/>
    </location>
</feature>
<reference evidence="18" key="1">
    <citation type="submission" date="2025-08" db="UniProtKB">
        <authorList>
            <consortium name="RefSeq"/>
        </authorList>
    </citation>
    <scope>IDENTIFICATION</scope>
    <source>
        <tissue evidence="18">Sperm</tissue>
    </source>
</reference>
<dbReference type="AlphaFoldDB" id="A0AAJ7SWD6"/>
<dbReference type="PROSITE" id="PS00022">
    <property type="entry name" value="EGF_1"/>
    <property type="match status" value="1"/>
</dbReference>
<dbReference type="PROSITE" id="PS50026">
    <property type="entry name" value="EGF_3"/>
    <property type="match status" value="1"/>
</dbReference>
<dbReference type="PROSITE" id="PS50214">
    <property type="entry name" value="DISINTEGRIN_2"/>
    <property type="match status" value="1"/>
</dbReference>
<dbReference type="InterPro" id="IPR001762">
    <property type="entry name" value="Disintegrin_dom"/>
</dbReference>
<keyword evidence="18" id="KW-0482">Metalloprotease</keyword>
<keyword evidence="2" id="KW-0165">Cleavage on pair of basic residues</keyword>
<dbReference type="GO" id="GO:0005886">
    <property type="term" value="C:plasma membrane"/>
    <property type="evidence" value="ECO:0007669"/>
    <property type="project" value="UniProtKB-ARBA"/>
</dbReference>
<feature type="transmembrane region" description="Helical" evidence="13">
    <location>
        <begin position="129"/>
        <end position="151"/>
    </location>
</feature>
<dbReference type="SMART" id="SM00608">
    <property type="entry name" value="ACR"/>
    <property type="match status" value="1"/>
</dbReference>
<dbReference type="Gene3D" id="4.10.70.10">
    <property type="entry name" value="Disintegrin domain"/>
    <property type="match status" value="1"/>
</dbReference>
<evidence type="ECO:0000256" key="12">
    <source>
        <dbReference type="SAM" id="MobiDB-lite"/>
    </source>
</evidence>
<name>A0AAJ7SWD6_PETMA</name>
<dbReference type="InterPro" id="IPR036436">
    <property type="entry name" value="Disintegrin_dom_sf"/>
</dbReference>
<evidence type="ECO:0000256" key="4">
    <source>
        <dbReference type="ARBA" id="ARBA00022729"/>
    </source>
</evidence>
<feature type="compositionally biased region" description="Basic residues" evidence="12">
    <location>
        <begin position="47"/>
        <end position="56"/>
    </location>
</feature>
<feature type="domain" description="EGF-like" evidence="14">
    <location>
        <begin position="805"/>
        <end position="842"/>
    </location>
</feature>